<evidence type="ECO:0000259" key="10">
    <source>
        <dbReference type="SMART" id="SM00287"/>
    </source>
</evidence>
<evidence type="ECO:0000256" key="5">
    <source>
        <dbReference type="ARBA" id="ARBA00023136"/>
    </source>
</evidence>
<keyword evidence="5 8" id="KW-0472">Membrane</keyword>
<reference evidence="11" key="1">
    <citation type="submission" date="2020-10" db="EMBL/GenBank/DDBJ databases">
        <authorList>
            <person name="Gilroy R."/>
        </authorList>
    </citation>
    <scope>NUCLEOTIDE SEQUENCE</scope>
    <source>
        <strain evidence="11">17213</strain>
    </source>
</reference>
<feature type="coiled-coil region" evidence="6">
    <location>
        <begin position="139"/>
        <end position="212"/>
    </location>
</feature>
<feature type="compositionally biased region" description="Low complexity" evidence="7">
    <location>
        <begin position="37"/>
        <end position="49"/>
    </location>
</feature>
<feature type="transmembrane region" description="Helical" evidence="8">
    <location>
        <begin position="217"/>
        <end position="238"/>
    </location>
</feature>
<keyword evidence="3 9" id="KW-0732">Signal</keyword>
<accession>A0A9D9DDE2</accession>
<comment type="caution">
    <text evidence="11">The sequence shown here is derived from an EMBL/GenBank/DDBJ whole genome shotgun (WGS) entry which is preliminary data.</text>
</comment>
<gene>
    <name evidence="11" type="ORF">IAB19_08255</name>
</gene>
<organism evidence="11 12">
    <name type="scientific">Candidatus Avisuccinivibrio stercorigallinarum</name>
    <dbReference type="NCBI Taxonomy" id="2840704"/>
    <lineage>
        <taxon>Bacteria</taxon>
        <taxon>Pseudomonadati</taxon>
        <taxon>Pseudomonadota</taxon>
        <taxon>Gammaproteobacteria</taxon>
        <taxon>Aeromonadales</taxon>
        <taxon>Succinivibrionaceae</taxon>
        <taxon>Succinivibrionaceae incertae sedis</taxon>
        <taxon>Candidatus Avisuccinivibrio</taxon>
    </lineage>
</organism>
<evidence type="ECO:0000313" key="12">
    <source>
        <dbReference type="Proteomes" id="UP000823631"/>
    </source>
</evidence>
<evidence type="ECO:0000256" key="9">
    <source>
        <dbReference type="SAM" id="SignalP"/>
    </source>
</evidence>
<protein>
    <submittedName>
        <fullName evidence="11">TIGR04211 family SH3 domain-containing protein</fullName>
    </submittedName>
</protein>
<evidence type="ECO:0000256" key="6">
    <source>
        <dbReference type="SAM" id="Coils"/>
    </source>
</evidence>
<reference evidence="11" key="2">
    <citation type="journal article" date="2021" name="PeerJ">
        <title>Extensive microbial diversity within the chicken gut microbiome revealed by metagenomics and culture.</title>
        <authorList>
            <person name="Gilroy R."/>
            <person name="Ravi A."/>
            <person name="Getino M."/>
            <person name="Pursley I."/>
            <person name="Horton D.L."/>
            <person name="Alikhan N.F."/>
            <person name="Baker D."/>
            <person name="Gharbi K."/>
            <person name="Hall N."/>
            <person name="Watson M."/>
            <person name="Adriaenssens E.M."/>
            <person name="Foster-Nyarko E."/>
            <person name="Jarju S."/>
            <person name="Secka A."/>
            <person name="Antonio M."/>
            <person name="Oren A."/>
            <person name="Chaudhuri R.R."/>
            <person name="La Ragione R."/>
            <person name="Hildebrand F."/>
            <person name="Pallen M.J."/>
        </authorList>
    </citation>
    <scope>NUCLEOTIDE SEQUENCE</scope>
    <source>
        <strain evidence="11">17213</strain>
    </source>
</reference>
<comment type="subcellular location">
    <subcellularLocation>
        <location evidence="1">Membrane</location>
        <topology evidence="1">Single-pass membrane protein</topology>
    </subcellularLocation>
</comment>
<keyword evidence="2 8" id="KW-0812">Transmembrane</keyword>
<keyword evidence="4 8" id="KW-1133">Transmembrane helix</keyword>
<feature type="signal peptide" evidence="9">
    <location>
        <begin position="1"/>
        <end position="20"/>
    </location>
</feature>
<keyword evidence="6" id="KW-0175">Coiled coil</keyword>
<dbReference type="NCBIfam" id="TIGR04211">
    <property type="entry name" value="SH3_and_anchor"/>
    <property type="match status" value="1"/>
</dbReference>
<dbReference type="EMBL" id="JADINH010000170">
    <property type="protein sequence ID" value="MBO8416355.1"/>
    <property type="molecule type" value="Genomic_DNA"/>
</dbReference>
<evidence type="ECO:0000256" key="8">
    <source>
        <dbReference type="SAM" id="Phobius"/>
    </source>
</evidence>
<feature type="domain" description="SH3b" evidence="10">
    <location>
        <begin position="67"/>
        <end position="132"/>
    </location>
</feature>
<evidence type="ECO:0000313" key="11">
    <source>
        <dbReference type="EMBL" id="MBO8416355.1"/>
    </source>
</evidence>
<dbReference type="AlphaFoldDB" id="A0A9D9DDE2"/>
<feature type="region of interest" description="Disordered" evidence="7">
    <location>
        <begin position="37"/>
        <end position="59"/>
    </location>
</feature>
<dbReference type="InterPro" id="IPR003646">
    <property type="entry name" value="SH3-like_bac-type"/>
</dbReference>
<feature type="chain" id="PRO_5038868628" evidence="9">
    <location>
        <begin position="21"/>
        <end position="250"/>
    </location>
</feature>
<evidence type="ECO:0000256" key="2">
    <source>
        <dbReference type="ARBA" id="ARBA00022692"/>
    </source>
</evidence>
<proteinExistence type="predicted"/>
<evidence type="ECO:0000256" key="3">
    <source>
        <dbReference type="ARBA" id="ARBA00022729"/>
    </source>
</evidence>
<dbReference type="InterPro" id="IPR016476">
    <property type="entry name" value="SH3_dom_pro"/>
</dbReference>
<evidence type="ECO:0000256" key="7">
    <source>
        <dbReference type="SAM" id="MobiDB-lite"/>
    </source>
</evidence>
<evidence type="ECO:0000256" key="1">
    <source>
        <dbReference type="ARBA" id="ARBA00004167"/>
    </source>
</evidence>
<sequence>MYRLIISLLMLCLCSTGVQAAGDEASTAAAAQTAAAPADTASPAAPAESVPQEPAGPELDENGFYIGGPVYVSDKNQVWTRSGPGTNYRITGSRPIGEKMTLLAYSRDRSFVQLQDAEGNTFWMGTKTLQAQSCGQPREQELLEHIAKLEHELATYDTKLSRQVQSLTQKNARLEKENEGMKTSMAQKDSTIEELDELRRDYEDRLQTKELDMQMRWWMQGAAIAFCGAVAGIIFIYLPRPNRKSKRERF</sequence>
<evidence type="ECO:0000256" key="4">
    <source>
        <dbReference type="ARBA" id="ARBA00022989"/>
    </source>
</evidence>
<dbReference type="SMART" id="SM00287">
    <property type="entry name" value="SH3b"/>
    <property type="match status" value="1"/>
</dbReference>
<dbReference type="GO" id="GO:0016020">
    <property type="term" value="C:membrane"/>
    <property type="evidence" value="ECO:0007669"/>
    <property type="project" value="UniProtKB-SubCell"/>
</dbReference>
<name>A0A9D9DDE2_9GAMM</name>
<dbReference type="Proteomes" id="UP000823631">
    <property type="component" value="Unassembled WGS sequence"/>
</dbReference>